<organism evidence="3 4">
    <name type="scientific">Caballeronia sordidicola</name>
    <name type="common">Burkholderia sordidicola</name>
    <dbReference type="NCBI Taxonomy" id="196367"/>
    <lineage>
        <taxon>Bacteria</taxon>
        <taxon>Pseudomonadati</taxon>
        <taxon>Pseudomonadota</taxon>
        <taxon>Betaproteobacteria</taxon>
        <taxon>Burkholderiales</taxon>
        <taxon>Burkholderiaceae</taxon>
        <taxon>Caballeronia</taxon>
    </lineage>
</organism>
<evidence type="ECO:0000256" key="1">
    <source>
        <dbReference type="ARBA" id="ARBA00023002"/>
    </source>
</evidence>
<protein>
    <submittedName>
        <fullName evidence="3">Aldo/keto reductase</fullName>
    </submittedName>
</protein>
<dbReference type="PANTHER" id="PTHR43364">
    <property type="entry name" value="NADH-SPECIFIC METHYLGLYOXAL REDUCTASE-RELATED"/>
    <property type="match status" value="1"/>
</dbReference>
<dbReference type="Pfam" id="PF00248">
    <property type="entry name" value="Aldo_ket_red"/>
    <property type="match status" value="1"/>
</dbReference>
<evidence type="ECO:0000313" key="4">
    <source>
        <dbReference type="Proteomes" id="UP000054893"/>
    </source>
</evidence>
<dbReference type="Gene3D" id="3.20.20.100">
    <property type="entry name" value="NADP-dependent oxidoreductase domain"/>
    <property type="match status" value="1"/>
</dbReference>
<dbReference type="InterPro" id="IPR023210">
    <property type="entry name" value="NADP_OxRdtase_dom"/>
</dbReference>
<dbReference type="PANTHER" id="PTHR43364:SF4">
    <property type="entry name" value="NAD(P)-LINKED OXIDOREDUCTASE SUPERFAMILY PROTEIN"/>
    <property type="match status" value="1"/>
</dbReference>
<reference evidence="3 4" key="1">
    <citation type="submission" date="2016-01" db="EMBL/GenBank/DDBJ databases">
        <authorList>
            <person name="Oliw E.H."/>
        </authorList>
    </citation>
    <scope>NUCLEOTIDE SEQUENCE [LARGE SCALE GENOMIC DNA]</scope>
    <source>
        <strain evidence="3">LMG 22029</strain>
    </source>
</reference>
<dbReference type="AlphaFoldDB" id="A0A158ID93"/>
<proteinExistence type="predicted"/>
<gene>
    <name evidence="3" type="ORF">AWB64_05985</name>
</gene>
<dbReference type="InterPro" id="IPR018170">
    <property type="entry name" value="Aldo/ket_reductase_CS"/>
</dbReference>
<name>A0A158ID93_CABSO</name>
<dbReference type="FunFam" id="3.20.20.100:FF:000004">
    <property type="entry name" value="Oxidoreductase, aldo/keto reductase"/>
    <property type="match status" value="1"/>
</dbReference>
<sequence length="334" mass="36917">MQYRKFGKTGLTVSRLCLGTMTFGLQTEEKVSHSIMDRAAEAGVNFIDTADVYPLGADETHAGRTEEIVGGWLKETPSRRSEFILATKAVGKMGPAPWDQGASRKHLLDAIDASLKRLNTDYVDLYQLHSDDLETPLDETLEALDTIVRHGKARYIGVSNFLAYRLATALGRSDVLRVARFVSVQPRYNLLFRQIERELLPLATDENLAVIPYNPLAGGLLTGKHKHDAKPSDGRFTATVGKAGEVYSQRYWHEREFETIGKLQQIVGETGESLTKTSVAWVLANPAITSAIIGASKPEQLTDSLAAVDFHLDEALKAKLDDATKEYRWGDAAR</sequence>
<dbReference type="OrthoDB" id="5488419at2"/>
<accession>A0A158ID93</accession>
<dbReference type="RefSeq" id="WP_060858943.1">
    <property type="nucleotide sequence ID" value="NZ_FCOC02000034.1"/>
</dbReference>
<dbReference type="SUPFAM" id="SSF51430">
    <property type="entry name" value="NAD(P)-linked oxidoreductase"/>
    <property type="match status" value="1"/>
</dbReference>
<dbReference type="InterPro" id="IPR036812">
    <property type="entry name" value="NAD(P)_OxRdtase_dom_sf"/>
</dbReference>
<evidence type="ECO:0000313" key="3">
    <source>
        <dbReference type="EMBL" id="SAL54373.1"/>
    </source>
</evidence>
<keyword evidence="1" id="KW-0560">Oxidoreductase</keyword>
<dbReference type="EMBL" id="FCOC02000034">
    <property type="protein sequence ID" value="SAL54373.1"/>
    <property type="molecule type" value="Genomic_DNA"/>
</dbReference>
<dbReference type="GO" id="GO:0016491">
    <property type="term" value="F:oxidoreductase activity"/>
    <property type="evidence" value="ECO:0007669"/>
    <property type="project" value="UniProtKB-KW"/>
</dbReference>
<evidence type="ECO:0000259" key="2">
    <source>
        <dbReference type="Pfam" id="PF00248"/>
    </source>
</evidence>
<dbReference type="Proteomes" id="UP000054893">
    <property type="component" value="Unassembled WGS sequence"/>
</dbReference>
<dbReference type="GO" id="GO:0005829">
    <property type="term" value="C:cytosol"/>
    <property type="evidence" value="ECO:0007669"/>
    <property type="project" value="UniProtKB-ARBA"/>
</dbReference>
<dbReference type="InterPro" id="IPR050523">
    <property type="entry name" value="AKR_Detox_Biosynth"/>
</dbReference>
<dbReference type="PROSITE" id="PS00062">
    <property type="entry name" value="ALDOKETO_REDUCTASE_2"/>
    <property type="match status" value="1"/>
</dbReference>
<feature type="domain" description="NADP-dependent oxidoreductase" evidence="2">
    <location>
        <begin position="15"/>
        <end position="322"/>
    </location>
</feature>